<keyword evidence="2" id="KW-1185">Reference proteome</keyword>
<name>W4MF04_9BACT</name>
<evidence type="ECO:0000313" key="1">
    <source>
        <dbReference type="EMBL" id="ETX08755.1"/>
    </source>
</evidence>
<dbReference type="EMBL" id="AZHX01000140">
    <property type="protein sequence ID" value="ETX08755.1"/>
    <property type="molecule type" value="Genomic_DNA"/>
</dbReference>
<sequence length="190" mass="21658">MLDRKEVVERAMSFPMDKVIYRYQQEKQLSTVQAQQHERELKRFLALVALNDKGYGMNGPIDALWHTFILFTKQYQRFCQEVAGRFIHHEPNVAGFEEREARDVDGAVRPGSDSYEAFLKDYQEMFDEVPSARIWPQPVKAALRGEASAGDECRGRPGDECRGMPGDECRGVPDDECRGILESRAVAVLS</sequence>
<dbReference type="HOGENOM" id="CLU_1425622_0_0_7"/>
<proteinExistence type="predicted"/>
<dbReference type="AlphaFoldDB" id="W4MF04"/>
<evidence type="ECO:0000313" key="2">
    <source>
        <dbReference type="Proteomes" id="UP000019140"/>
    </source>
</evidence>
<protein>
    <submittedName>
        <fullName evidence="1">Uncharacterized protein</fullName>
    </submittedName>
</protein>
<comment type="caution">
    <text evidence="1">The sequence shown here is derived from an EMBL/GenBank/DDBJ whole genome shotgun (WGS) entry which is preliminary data.</text>
</comment>
<organism evidence="1 2">
    <name type="scientific">Candidatus Entotheonella gemina</name>
    <dbReference type="NCBI Taxonomy" id="1429439"/>
    <lineage>
        <taxon>Bacteria</taxon>
        <taxon>Pseudomonadati</taxon>
        <taxon>Nitrospinota/Tectimicrobiota group</taxon>
        <taxon>Candidatus Tectimicrobiota</taxon>
        <taxon>Candidatus Entotheonellia</taxon>
        <taxon>Candidatus Entotheonellales</taxon>
        <taxon>Candidatus Entotheonellaceae</taxon>
        <taxon>Candidatus Entotheonella</taxon>
    </lineage>
</organism>
<accession>W4MF04</accession>
<gene>
    <name evidence="1" type="ORF">ETSY2_03515</name>
</gene>
<reference evidence="1 2" key="1">
    <citation type="journal article" date="2014" name="Nature">
        <title>An environmental bacterial taxon with a large and distinct metabolic repertoire.</title>
        <authorList>
            <person name="Wilson M.C."/>
            <person name="Mori T."/>
            <person name="Ruckert C."/>
            <person name="Uria A.R."/>
            <person name="Helf M.J."/>
            <person name="Takada K."/>
            <person name="Gernert C."/>
            <person name="Steffens U.A."/>
            <person name="Heycke N."/>
            <person name="Schmitt S."/>
            <person name="Rinke C."/>
            <person name="Helfrich E.J."/>
            <person name="Brachmann A.O."/>
            <person name="Gurgui C."/>
            <person name="Wakimoto T."/>
            <person name="Kracht M."/>
            <person name="Crusemann M."/>
            <person name="Hentschel U."/>
            <person name="Abe I."/>
            <person name="Matsunaga S."/>
            <person name="Kalinowski J."/>
            <person name="Takeyama H."/>
            <person name="Piel J."/>
        </authorList>
    </citation>
    <scope>NUCLEOTIDE SEQUENCE [LARGE SCALE GENOMIC DNA]</scope>
    <source>
        <strain evidence="2">TSY2</strain>
    </source>
</reference>
<dbReference type="Proteomes" id="UP000019140">
    <property type="component" value="Unassembled WGS sequence"/>
</dbReference>